<gene>
    <name evidence="2" type="ORF">V5799_000942</name>
</gene>
<organism evidence="2 3">
    <name type="scientific">Amblyomma americanum</name>
    <name type="common">Lone star tick</name>
    <dbReference type="NCBI Taxonomy" id="6943"/>
    <lineage>
        <taxon>Eukaryota</taxon>
        <taxon>Metazoa</taxon>
        <taxon>Ecdysozoa</taxon>
        <taxon>Arthropoda</taxon>
        <taxon>Chelicerata</taxon>
        <taxon>Arachnida</taxon>
        <taxon>Acari</taxon>
        <taxon>Parasitiformes</taxon>
        <taxon>Ixodida</taxon>
        <taxon>Ixodoidea</taxon>
        <taxon>Ixodidae</taxon>
        <taxon>Amblyomminae</taxon>
        <taxon>Amblyomma</taxon>
    </lineage>
</organism>
<feature type="compositionally biased region" description="Polar residues" evidence="1">
    <location>
        <begin position="113"/>
        <end position="122"/>
    </location>
</feature>
<name>A0AAQ4D1L8_AMBAM</name>
<protein>
    <submittedName>
        <fullName evidence="2">Uncharacterized protein</fullName>
    </submittedName>
</protein>
<keyword evidence="3" id="KW-1185">Reference proteome</keyword>
<dbReference type="Proteomes" id="UP001321473">
    <property type="component" value="Unassembled WGS sequence"/>
</dbReference>
<feature type="region of interest" description="Disordered" evidence="1">
    <location>
        <begin position="113"/>
        <end position="157"/>
    </location>
</feature>
<evidence type="ECO:0000313" key="3">
    <source>
        <dbReference type="Proteomes" id="UP001321473"/>
    </source>
</evidence>
<reference evidence="2 3" key="1">
    <citation type="journal article" date="2023" name="Arcadia Sci">
        <title>De novo assembly of a long-read Amblyomma americanum tick genome.</title>
        <authorList>
            <person name="Chou S."/>
            <person name="Poskanzer K.E."/>
            <person name="Rollins M."/>
            <person name="Thuy-Boun P.S."/>
        </authorList>
    </citation>
    <scope>NUCLEOTIDE SEQUENCE [LARGE SCALE GENOMIC DNA]</scope>
    <source>
        <strain evidence="2">F_SG_1</strain>
        <tissue evidence="2">Salivary glands</tissue>
    </source>
</reference>
<evidence type="ECO:0000256" key="1">
    <source>
        <dbReference type="SAM" id="MobiDB-lite"/>
    </source>
</evidence>
<dbReference type="AlphaFoldDB" id="A0AAQ4D1L8"/>
<accession>A0AAQ4D1L8</accession>
<comment type="caution">
    <text evidence="2">The sequence shown here is derived from an EMBL/GenBank/DDBJ whole genome shotgun (WGS) entry which is preliminary data.</text>
</comment>
<evidence type="ECO:0000313" key="2">
    <source>
        <dbReference type="EMBL" id="KAK8756358.1"/>
    </source>
</evidence>
<dbReference type="EMBL" id="JARKHS020036300">
    <property type="protein sequence ID" value="KAK8756358.1"/>
    <property type="molecule type" value="Genomic_DNA"/>
</dbReference>
<sequence>MAEMQQELSAVLRERSLLSGVLDKVEAVTRIKREVLVYGEWATSRAPHAARAHRSLVVLAQLLVLVVCALPHPQCPARLIYARYLRHRVWYETGAVSSISAMASSAVEHISSAVSKATNGGQESPARKKPAAHKEAPPPPPKKSAAVGKKGTLRCYA</sequence>
<proteinExistence type="predicted"/>